<evidence type="ECO:0000313" key="1">
    <source>
        <dbReference type="EMBL" id="PXX52759.1"/>
    </source>
</evidence>
<evidence type="ECO:0000313" key="2">
    <source>
        <dbReference type="Proteomes" id="UP000247569"/>
    </source>
</evidence>
<comment type="caution">
    <text evidence="1">The sequence shown here is derived from an EMBL/GenBank/DDBJ whole genome shotgun (WGS) entry which is preliminary data.</text>
</comment>
<name>A0A318JSH8_9NOCA</name>
<sequence length="68" mass="7751">MTVRMNITMDDDLAARLRVASDDKLSDYIARAVRRQMLEDELKTLPDADQGWADDAEQAAEHVLFDRA</sequence>
<dbReference type="RefSeq" id="WP_040742254.1">
    <property type="nucleotide sequence ID" value="NZ_QJKF01000030.1"/>
</dbReference>
<protein>
    <recommendedName>
        <fullName evidence="3">Post-segregation antitoxin CcdA</fullName>
    </recommendedName>
</protein>
<dbReference type="AlphaFoldDB" id="A0A318JSH8"/>
<dbReference type="EMBL" id="QJKF01000030">
    <property type="protein sequence ID" value="PXX52759.1"/>
    <property type="molecule type" value="Genomic_DNA"/>
</dbReference>
<organism evidence="1 2">
    <name type="scientific">Nocardia tenerifensis</name>
    <dbReference type="NCBI Taxonomy" id="228006"/>
    <lineage>
        <taxon>Bacteria</taxon>
        <taxon>Bacillati</taxon>
        <taxon>Actinomycetota</taxon>
        <taxon>Actinomycetes</taxon>
        <taxon>Mycobacteriales</taxon>
        <taxon>Nocardiaceae</taxon>
        <taxon>Nocardia</taxon>
    </lineage>
</organism>
<reference evidence="1 2" key="1">
    <citation type="submission" date="2018-05" db="EMBL/GenBank/DDBJ databases">
        <title>Genomic Encyclopedia of Type Strains, Phase IV (KMG-IV): sequencing the most valuable type-strain genomes for metagenomic binning, comparative biology and taxonomic classification.</title>
        <authorList>
            <person name="Goeker M."/>
        </authorList>
    </citation>
    <scope>NUCLEOTIDE SEQUENCE [LARGE SCALE GENOMIC DNA]</scope>
    <source>
        <strain evidence="1 2">DSM 44704</strain>
    </source>
</reference>
<proteinExistence type="predicted"/>
<gene>
    <name evidence="1" type="ORF">DFR70_1307</name>
</gene>
<keyword evidence="2" id="KW-1185">Reference proteome</keyword>
<accession>A0A318JSH8</accession>
<dbReference type="Proteomes" id="UP000247569">
    <property type="component" value="Unassembled WGS sequence"/>
</dbReference>
<evidence type="ECO:0008006" key="3">
    <source>
        <dbReference type="Google" id="ProtNLM"/>
    </source>
</evidence>
<dbReference type="OrthoDB" id="4560780at2"/>